<keyword evidence="3" id="KW-1185">Reference proteome</keyword>
<reference evidence="2 3" key="1">
    <citation type="journal article" date="2012" name="PLoS ONE">
        <title>Genome sequence and transcriptome analysis of the radioresistant bacterium Deinococcus gobiensis: insights into the extreme environmental adaptations.</title>
        <authorList>
            <person name="Yuan M."/>
            <person name="Chen M."/>
            <person name="Zhang W."/>
            <person name="Lu W."/>
            <person name="Wang J."/>
            <person name="Yang M."/>
            <person name="Zhao P."/>
            <person name="Tang R."/>
            <person name="Li X."/>
            <person name="Hao Y."/>
            <person name="Zhou Z."/>
            <person name="Zhan Y."/>
            <person name="Yu H."/>
            <person name="Teng C."/>
            <person name="Yan Y."/>
            <person name="Ping S."/>
            <person name="Wang Y."/>
            <person name="Lin M."/>
        </authorList>
    </citation>
    <scope>NUCLEOTIDE SEQUENCE [LARGE SCALE GENOMIC DNA]</scope>
    <source>
        <strain evidence="2 3">I-0</strain>
    </source>
</reference>
<evidence type="ECO:0000256" key="1">
    <source>
        <dbReference type="SAM" id="MobiDB-lite"/>
    </source>
</evidence>
<gene>
    <name evidence="2" type="ordered locus">DGo_CA2944</name>
</gene>
<dbReference type="HOGENOM" id="CLU_2768968_0_0_0"/>
<sequence>MLGHGGSLPAWAAPGRACVSTGRQHAPPAGNRQGARWNSRPGPGTVPPVRRASARSALPFRYEQNTPQT</sequence>
<protein>
    <submittedName>
        <fullName evidence="2">Uncharacterized protein</fullName>
    </submittedName>
</protein>
<feature type="region of interest" description="Disordered" evidence="1">
    <location>
        <begin position="1"/>
        <end position="69"/>
    </location>
</feature>
<evidence type="ECO:0000313" key="3">
    <source>
        <dbReference type="Proteomes" id="UP000007575"/>
    </source>
</evidence>
<evidence type="ECO:0000313" key="2">
    <source>
        <dbReference type="EMBL" id="AFD26871.1"/>
    </source>
</evidence>
<dbReference type="EMBL" id="CP002191">
    <property type="protein sequence ID" value="AFD26871.1"/>
    <property type="molecule type" value="Genomic_DNA"/>
</dbReference>
<accession>H8GW06</accession>
<dbReference type="Proteomes" id="UP000007575">
    <property type="component" value="Chromosome"/>
</dbReference>
<dbReference type="PATRIC" id="fig|745776.4.peg.3021"/>
<dbReference type="AlphaFoldDB" id="H8GW06"/>
<dbReference type="STRING" id="745776.DGo_CA2944"/>
<dbReference type="KEGG" id="dgo:DGo_CA2944"/>
<organism evidence="2 3">
    <name type="scientific">Deinococcus gobiensis (strain DSM 21396 / JCM 16679 / CGMCC 1.7299 / I-0)</name>
    <dbReference type="NCBI Taxonomy" id="745776"/>
    <lineage>
        <taxon>Bacteria</taxon>
        <taxon>Thermotogati</taxon>
        <taxon>Deinococcota</taxon>
        <taxon>Deinococci</taxon>
        <taxon>Deinococcales</taxon>
        <taxon>Deinococcaceae</taxon>
        <taxon>Deinococcus</taxon>
    </lineage>
</organism>
<name>H8GW06_DEIGI</name>
<feature type="compositionally biased region" description="Low complexity" evidence="1">
    <location>
        <begin position="40"/>
        <end position="51"/>
    </location>
</feature>
<proteinExistence type="predicted"/>